<dbReference type="RefSeq" id="WP_052331830.1">
    <property type="nucleotide sequence ID" value="NZ_CABMAB010000030.1"/>
</dbReference>
<dbReference type="PATRIC" id="fig|66851.6.peg.676"/>
<comment type="caution">
    <text evidence="1">The sequence shown here is derived from an EMBL/GenBank/DDBJ whole genome shotgun (WGS) entry which is preliminary data.</text>
</comment>
<gene>
    <name evidence="1" type="ORF">MBORA_06100</name>
</gene>
<accession>A0A166BJX9</accession>
<reference evidence="2" key="1">
    <citation type="journal article" date="2016" name="Genome Announc.">
        <title>Draft Genome Sequences of Methanobrevibacter curvatus DSM11111, Methanobrevibacter cuticularis DSM11139, Methanobrevibacter filiformis DSM11501, and Methanobrevibacter oralis DSM7256.</title>
        <authorList>
            <person name="Poehlein A."/>
            <person name="Seedorf H."/>
        </authorList>
    </citation>
    <scope>NUCLEOTIDE SEQUENCE [LARGE SCALE GENOMIC DNA]</scope>
    <source>
        <strain evidence="2">DSM 7256 / JCM 30027 / ZR</strain>
    </source>
</reference>
<dbReference type="EMBL" id="LWMU01000049">
    <property type="protein sequence ID" value="KZX13461.1"/>
    <property type="molecule type" value="Genomic_DNA"/>
</dbReference>
<proteinExistence type="predicted"/>
<sequence length="124" mass="14587">MVSSGCSRRETLNLTIADYIKSVSDYINQVDFYEILKFLVDNEDVVPTFRLKRQKTNKYYYTFCSPEASQKIAYYLIIRCHNKYDLKEPLFDIGLHHISTKFAQINDHLGLVKKEHTIDLDLIC</sequence>
<dbReference type="OrthoDB" id="71463at2157"/>
<evidence type="ECO:0000313" key="1">
    <source>
        <dbReference type="EMBL" id="KZX13461.1"/>
    </source>
</evidence>
<protein>
    <submittedName>
        <fullName evidence="1">Uncharacterized protein</fullName>
    </submittedName>
</protein>
<dbReference type="STRING" id="66851.MBORA_06100"/>
<keyword evidence="2" id="KW-1185">Reference proteome</keyword>
<dbReference type="Proteomes" id="UP000077428">
    <property type="component" value="Unassembled WGS sequence"/>
</dbReference>
<dbReference type="AlphaFoldDB" id="A0A166BJX9"/>
<name>A0A166BJX9_METOA</name>
<organism evidence="1 2">
    <name type="scientific">Methanobrevibacter oralis</name>
    <dbReference type="NCBI Taxonomy" id="66851"/>
    <lineage>
        <taxon>Archaea</taxon>
        <taxon>Methanobacteriati</taxon>
        <taxon>Methanobacteriota</taxon>
        <taxon>Methanomada group</taxon>
        <taxon>Methanobacteria</taxon>
        <taxon>Methanobacteriales</taxon>
        <taxon>Methanobacteriaceae</taxon>
        <taxon>Methanobrevibacter</taxon>
    </lineage>
</organism>
<evidence type="ECO:0000313" key="2">
    <source>
        <dbReference type="Proteomes" id="UP000077428"/>
    </source>
</evidence>